<dbReference type="PROSITE" id="PS51644">
    <property type="entry name" value="HTH_OST"/>
    <property type="match status" value="1"/>
</dbReference>
<reference evidence="4" key="1">
    <citation type="submission" date="2020-01" db="EMBL/GenBank/DDBJ databases">
        <title>Draft genome sequence of the Termite Coptotermes fromosanus.</title>
        <authorList>
            <person name="Itakura S."/>
            <person name="Yosikawa Y."/>
            <person name="Umezawa K."/>
        </authorList>
    </citation>
    <scope>NUCLEOTIDE SEQUENCE [LARGE SCALE GENOMIC DNA]</scope>
</reference>
<feature type="compositionally biased region" description="Polar residues" evidence="1">
    <location>
        <begin position="177"/>
        <end position="186"/>
    </location>
</feature>
<feature type="compositionally biased region" description="Polar residues" evidence="1">
    <location>
        <begin position="157"/>
        <end position="168"/>
    </location>
</feature>
<evidence type="ECO:0000313" key="4">
    <source>
        <dbReference type="Proteomes" id="UP000502823"/>
    </source>
</evidence>
<dbReference type="InterPro" id="IPR041966">
    <property type="entry name" value="LOTUS-like"/>
</dbReference>
<dbReference type="InParanoid" id="A0A6L2QBF9"/>
<protein>
    <recommendedName>
        <fullName evidence="2">HTH OST-type domain-containing protein</fullName>
    </recommendedName>
</protein>
<feature type="domain" description="HTH OST-type" evidence="2">
    <location>
        <begin position="197"/>
        <end position="270"/>
    </location>
</feature>
<evidence type="ECO:0000259" key="2">
    <source>
        <dbReference type="PROSITE" id="PS51644"/>
    </source>
</evidence>
<sequence length="392" mass="44262">MLRHLYIHVPQIPITYKAGRIKGVPVQTIEREFLSSQTLKNYGLHEGFDIHQLLGCLDHLLKISNGMVYPLHHKTPPYRPIVENPMTDNQISNVHKTQTYRFIPAGCEGETDEVCNQNGNVNVGIEFSGEISKEDDADIAEALHKQTKVTEIVEDMSVSSTRSATSGTEEALKVSPDSGSPSDDTHTYTCDITSDLVGEKMKMNFQTLLDKHPNGIWCSELPVLYKKEFAAVLEYANLGFASVIHMASNLPDVFHCIRPDGTDWKLFDARKNLPPEHAAYNIKCNKDVSTKMVPRVPSKIRLNMEKLLADYPSGIPSELIPHLYKEEFLTTLNVKEMGFDSTETFLLVLHDSALHLRYVNKKILVYPLAREAEPEKDNPFPHVTEVRACYRT</sequence>
<accession>A0A6L2QBF9</accession>
<gene>
    <name evidence="3" type="ORF">Cfor_04146</name>
</gene>
<dbReference type="Pfam" id="PF12872">
    <property type="entry name" value="OST-HTH"/>
    <property type="match status" value="2"/>
</dbReference>
<keyword evidence="4" id="KW-1185">Reference proteome</keyword>
<comment type="caution">
    <text evidence="3">The sequence shown here is derived from an EMBL/GenBank/DDBJ whole genome shotgun (WGS) entry which is preliminary data.</text>
</comment>
<dbReference type="EMBL" id="BLKM01000880">
    <property type="protein sequence ID" value="GFG39187.1"/>
    <property type="molecule type" value="Genomic_DNA"/>
</dbReference>
<evidence type="ECO:0000256" key="1">
    <source>
        <dbReference type="SAM" id="MobiDB-lite"/>
    </source>
</evidence>
<dbReference type="AlphaFoldDB" id="A0A6L2QBF9"/>
<organism evidence="3 4">
    <name type="scientific">Coptotermes formosanus</name>
    <name type="common">Formosan subterranean termite</name>
    <dbReference type="NCBI Taxonomy" id="36987"/>
    <lineage>
        <taxon>Eukaryota</taxon>
        <taxon>Metazoa</taxon>
        <taxon>Ecdysozoa</taxon>
        <taxon>Arthropoda</taxon>
        <taxon>Hexapoda</taxon>
        <taxon>Insecta</taxon>
        <taxon>Pterygota</taxon>
        <taxon>Neoptera</taxon>
        <taxon>Polyneoptera</taxon>
        <taxon>Dictyoptera</taxon>
        <taxon>Blattodea</taxon>
        <taxon>Blattoidea</taxon>
        <taxon>Termitoidae</taxon>
        <taxon>Rhinotermitidae</taxon>
        <taxon>Coptotermes</taxon>
    </lineage>
</organism>
<dbReference type="Proteomes" id="UP000502823">
    <property type="component" value="Unassembled WGS sequence"/>
</dbReference>
<feature type="region of interest" description="Disordered" evidence="1">
    <location>
        <begin position="156"/>
        <end position="186"/>
    </location>
</feature>
<dbReference type="Gene3D" id="3.30.420.610">
    <property type="entry name" value="LOTUS domain-like"/>
    <property type="match status" value="2"/>
</dbReference>
<evidence type="ECO:0000313" key="3">
    <source>
        <dbReference type="EMBL" id="GFG39187.1"/>
    </source>
</evidence>
<proteinExistence type="predicted"/>
<dbReference type="InterPro" id="IPR025605">
    <property type="entry name" value="OST-HTH/LOTUS_dom"/>
</dbReference>
<dbReference type="OrthoDB" id="341421at2759"/>
<name>A0A6L2QBF9_COPFO</name>